<dbReference type="InterPro" id="IPR045274">
    <property type="entry name" value="WAK-like"/>
</dbReference>
<protein>
    <recommendedName>
        <fullName evidence="5">Protein kinase domain-containing protein</fullName>
    </recommendedName>
</protein>
<keyword evidence="2" id="KW-0067">ATP-binding</keyword>
<accession>A0A8X8A5A5</accession>
<reference evidence="6" key="1">
    <citation type="journal article" date="2020" name="bioRxiv">
        <title>Hybrid origin of Populus tomentosa Carr. identified through genome sequencing and phylogenomic analysis.</title>
        <authorList>
            <person name="An X."/>
            <person name="Gao K."/>
            <person name="Chen Z."/>
            <person name="Li J."/>
            <person name="Yang X."/>
            <person name="Yang X."/>
            <person name="Zhou J."/>
            <person name="Guo T."/>
            <person name="Zhao T."/>
            <person name="Huang S."/>
            <person name="Miao D."/>
            <person name="Khan W.U."/>
            <person name="Rao P."/>
            <person name="Ye M."/>
            <person name="Lei B."/>
            <person name="Liao W."/>
            <person name="Wang J."/>
            <person name="Ji L."/>
            <person name="Li Y."/>
            <person name="Guo B."/>
            <person name="Mustafa N.S."/>
            <person name="Li S."/>
            <person name="Yun Q."/>
            <person name="Keller S.R."/>
            <person name="Mao J."/>
            <person name="Zhang R."/>
            <person name="Strauss S.H."/>
        </authorList>
    </citation>
    <scope>NUCLEOTIDE SEQUENCE</scope>
    <source>
        <strain evidence="6">GM15</strain>
        <tissue evidence="6">Leaf</tissue>
    </source>
</reference>
<dbReference type="InterPro" id="IPR000719">
    <property type="entry name" value="Prot_kinase_dom"/>
</dbReference>
<dbReference type="PROSITE" id="PS00108">
    <property type="entry name" value="PROTEIN_KINASE_ST"/>
    <property type="match status" value="1"/>
</dbReference>
<organism evidence="6 7">
    <name type="scientific">Populus tomentosa</name>
    <name type="common">Chinese white poplar</name>
    <dbReference type="NCBI Taxonomy" id="118781"/>
    <lineage>
        <taxon>Eukaryota</taxon>
        <taxon>Viridiplantae</taxon>
        <taxon>Streptophyta</taxon>
        <taxon>Embryophyta</taxon>
        <taxon>Tracheophyta</taxon>
        <taxon>Spermatophyta</taxon>
        <taxon>Magnoliopsida</taxon>
        <taxon>eudicotyledons</taxon>
        <taxon>Gunneridae</taxon>
        <taxon>Pentapetalae</taxon>
        <taxon>rosids</taxon>
        <taxon>fabids</taxon>
        <taxon>Malpighiales</taxon>
        <taxon>Salicaceae</taxon>
        <taxon>Saliceae</taxon>
        <taxon>Populus</taxon>
    </lineage>
</organism>
<dbReference type="PANTHER" id="PTHR27005">
    <property type="entry name" value="WALL-ASSOCIATED RECEPTOR KINASE-LIKE 21"/>
    <property type="match status" value="1"/>
</dbReference>
<dbReference type="InterPro" id="IPR008271">
    <property type="entry name" value="Ser/Thr_kinase_AS"/>
</dbReference>
<evidence type="ECO:0000259" key="5">
    <source>
        <dbReference type="PROSITE" id="PS50011"/>
    </source>
</evidence>
<comment type="caution">
    <text evidence="6">The sequence shown here is derived from an EMBL/GenBank/DDBJ whole genome shotgun (WGS) entry which is preliminary data.</text>
</comment>
<dbReference type="Pfam" id="PF21473">
    <property type="entry name" value="OB_Ssb-like"/>
    <property type="match status" value="1"/>
</dbReference>
<dbReference type="InterPro" id="IPR048970">
    <property type="entry name" value="OB_Ssb-like"/>
</dbReference>
<dbReference type="GO" id="GO:0005524">
    <property type="term" value="F:ATP binding"/>
    <property type="evidence" value="ECO:0007669"/>
    <property type="project" value="UniProtKB-KW"/>
</dbReference>
<dbReference type="Proteomes" id="UP000886885">
    <property type="component" value="Chromosome 4D"/>
</dbReference>
<dbReference type="GO" id="GO:0004674">
    <property type="term" value="F:protein serine/threonine kinase activity"/>
    <property type="evidence" value="ECO:0007669"/>
    <property type="project" value="TreeGrafter"/>
</dbReference>
<dbReference type="GO" id="GO:0005886">
    <property type="term" value="C:plasma membrane"/>
    <property type="evidence" value="ECO:0007669"/>
    <property type="project" value="TreeGrafter"/>
</dbReference>
<feature type="domain" description="Protein kinase" evidence="5">
    <location>
        <begin position="1"/>
        <end position="275"/>
    </location>
</feature>
<dbReference type="Pfam" id="PF00069">
    <property type="entry name" value="Pkinase"/>
    <property type="match status" value="1"/>
</dbReference>
<sequence>MNGRNRPTMREVAVELEGILLSRNGINTQQMVEVDISSRSISCSIFEIGTDVPLDCKPLISSETWNQSHHQLAKTSFEKYLASRILWCERIREAKYIDMDMVDEFISNGTLSKHIHDKDPPVIHGDVKSLNILLDNNYTTKIADFGASVLMSPGQTNILATKIQGTLGYLDPEYLMTGILTVQNDVYSFGVTLVELLTGEMPNSISKSKEKRNVIQHFISALENNHLFKILDFQTVDEGEMDEIEVVVELAKGCLNSMGVNRPTMKEVFNELAKLKALHQKSLAQQNSEETEHLLGESSQSFCKNASPPMDQSQTLGATVILRNAKIDMFKGSMRLAVDNWGRVEVAEPANFAVRENNNLSLVEYELVTVQA</sequence>
<dbReference type="PANTHER" id="PTHR27005:SF315">
    <property type="entry name" value="PROTEIN KINASE DOMAIN-CONTAINING PROTEIN"/>
    <property type="match status" value="1"/>
</dbReference>
<evidence type="ECO:0000256" key="2">
    <source>
        <dbReference type="ARBA" id="ARBA00022840"/>
    </source>
</evidence>
<gene>
    <name evidence="6" type="ORF">POTOM_017978</name>
</gene>
<proteinExistence type="predicted"/>
<dbReference type="AlphaFoldDB" id="A0A8X8A5A5"/>
<dbReference type="SMART" id="SM00220">
    <property type="entry name" value="S_TKc"/>
    <property type="match status" value="1"/>
</dbReference>
<evidence type="ECO:0000256" key="1">
    <source>
        <dbReference type="ARBA" id="ARBA00022741"/>
    </source>
</evidence>
<evidence type="ECO:0000256" key="3">
    <source>
        <dbReference type="ARBA" id="ARBA00047558"/>
    </source>
</evidence>
<evidence type="ECO:0000313" key="6">
    <source>
        <dbReference type="EMBL" id="KAG6778128.1"/>
    </source>
</evidence>
<dbReference type="GO" id="GO:0007166">
    <property type="term" value="P:cell surface receptor signaling pathway"/>
    <property type="evidence" value="ECO:0007669"/>
    <property type="project" value="InterPro"/>
</dbReference>
<evidence type="ECO:0000256" key="4">
    <source>
        <dbReference type="ARBA" id="ARBA00047951"/>
    </source>
</evidence>
<keyword evidence="1" id="KW-0547">Nucleotide-binding</keyword>
<evidence type="ECO:0000313" key="7">
    <source>
        <dbReference type="Proteomes" id="UP000886885"/>
    </source>
</evidence>
<keyword evidence="7" id="KW-1185">Reference proteome</keyword>
<name>A0A8X8A5A5_POPTO</name>
<dbReference type="EMBL" id="JAAWWB010000008">
    <property type="protein sequence ID" value="KAG6778128.1"/>
    <property type="molecule type" value="Genomic_DNA"/>
</dbReference>
<comment type="catalytic activity">
    <reaction evidence="3">
        <text>L-seryl-[protein] + ATP = O-phospho-L-seryl-[protein] + ADP + H(+)</text>
        <dbReference type="Rhea" id="RHEA:17989"/>
        <dbReference type="Rhea" id="RHEA-COMP:9863"/>
        <dbReference type="Rhea" id="RHEA-COMP:11604"/>
        <dbReference type="ChEBI" id="CHEBI:15378"/>
        <dbReference type="ChEBI" id="CHEBI:29999"/>
        <dbReference type="ChEBI" id="CHEBI:30616"/>
        <dbReference type="ChEBI" id="CHEBI:83421"/>
        <dbReference type="ChEBI" id="CHEBI:456216"/>
    </reaction>
</comment>
<dbReference type="PROSITE" id="PS50011">
    <property type="entry name" value="PROTEIN_KINASE_DOM"/>
    <property type="match status" value="1"/>
</dbReference>
<comment type="catalytic activity">
    <reaction evidence="4">
        <text>L-threonyl-[protein] + ATP = O-phospho-L-threonyl-[protein] + ADP + H(+)</text>
        <dbReference type="Rhea" id="RHEA:46608"/>
        <dbReference type="Rhea" id="RHEA-COMP:11060"/>
        <dbReference type="Rhea" id="RHEA-COMP:11605"/>
        <dbReference type="ChEBI" id="CHEBI:15378"/>
        <dbReference type="ChEBI" id="CHEBI:30013"/>
        <dbReference type="ChEBI" id="CHEBI:30616"/>
        <dbReference type="ChEBI" id="CHEBI:61977"/>
        <dbReference type="ChEBI" id="CHEBI:456216"/>
    </reaction>
</comment>
<dbReference type="OrthoDB" id="4062651at2759"/>